<dbReference type="RefSeq" id="WP_200342849.1">
    <property type="nucleotide sequence ID" value="NZ_NRRL01000097.1"/>
</dbReference>
<keyword evidence="7" id="KW-1185">Reference proteome</keyword>
<evidence type="ECO:0000256" key="3">
    <source>
        <dbReference type="ARBA" id="ARBA00023125"/>
    </source>
</evidence>
<evidence type="ECO:0000256" key="1">
    <source>
        <dbReference type="ARBA" id="ARBA00009437"/>
    </source>
</evidence>
<keyword evidence="4" id="KW-0804">Transcription</keyword>
<name>A0ABS1DLW8_9PROT</name>
<dbReference type="SUPFAM" id="SSF46785">
    <property type="entry name" value="Winged helix' DNA-binding domain"/>
    <property type="match status" value="1"/>
</dbReference>
<evidence type="ECO:0000313" key="6">
    <source>
        <dbReference type="EMBL" id="MBK1670488.1"/>
    </source>
</evidence>
<dbReference type="SUPFAM" id="SSF53850">
    <property type="entry name" value="Periplasmic binding protein-like II"/>
    <property type="match status" value="1"/>
</dbReference>
<feature type="domain" description="HTH lysR-type" evidence="5">
    <location>
        <begin position="1"/>
        <end position="59"/>
    </location>
</feature>
<dbReference type="InterPro" id="IPR000847">
    <property type="entry name" value="LysR_HTH_N"/>
</dbReference>
<evidence type="ECO:0000313" key="7">
    <source>
        <dbReference type="Proteomes" id="UP001296873"/>
    </source>
</evidence>
<dbReference type="InterPro" id="IPR005119">
    <property type="entry name" value="LysR_subst-bd"/>
</dbReference>
<gene>
    <name evidence="6" type="ORF">CKO28_20905</name>
</gene>
<evidence type="ECO:0000256" key="2">
    <source>
        <dbReference type="ARBA" id="ARBA00023015"/>
    </source>
</evidence>
<dbReference type="PANTHER" id="PTHR30537">
    <property type="entry name" value="HTH-TYPE TRANSCRIPTIONAL REGULATOR"/>
    <property type="match status" value="1"/>
</dbReference>
<dbReference type="Proteomes" id="UP001296873">
    <property type="component" value="Unassembled WGS sequence"/>
</dbReference>
<dbReference type="InterPro" id="IPR036390">
    <property type="entry name" value="WH_DNA-bd_sf"/>
</dbReference>
<accession>A0ABS1DLW8</accession>
<proteinExistence type="inferred from homology"/>
<sequence>MDRLDAMRAFARVAETGSFSAGARELGISKALVSKHIQRLEEYLGARLLNRTTRRVSLTEVGRAYYEQCVDVLERVAELEAAVQAHQREPCGHLRISGPRVFGEDVLVPCVRDFCTRYPQVTVDLMLEERLVDIVAEGFDVAVRIGRLADSSMIARRVADYRYVLCAAPSYLAHAGTPETPEDLQHHNAIVNTTLTPTDQFEFQREGSTFNLTVRPKIRVNSGRPVRDFVVNGDGIGLCLLPTVKQELETGALVRLLERFEAYNRDVSIVYPHGRHLSAKVRAFIDHMVQLFSDNNGGR</sequence>
<reference evidence="6 7" key="1">
    <citation type="journal article" date="2020" name="Microorganisms">
        <title>Osmotic Adaptation and Compatible Solute Biosynthesis of Phototrophic Bacteria as Revealed from Genome Analyses.</title>
        <authorList>
            <person name="Imhoff J.F."/>
            <person name="Rahn T."/>
            <person name="Kunzel S."/>
            <person name="Keller A."/>
            <person name="Neulinger S.C."/>
        </authorList>
    </citation>
    <scope>NUCLEOTIDE SEQUENCE [LARGE SCALE GENOMIC DNA]</scope>
    <source>
        <strain evidence="6 7">DSM 9895</strain>
    </source>
</reference>
<dbReference type="InterPro" id="IPR058163">
    <property type="entry name" value="LysR-type_TF_proteobact-type"/>
</dbReference>
<evidence type="ECO:0000259" key="5">
    <source>
        <dbReference type="PROSITE" id="PS50931"/>
    </source>
</evidence>
<dbReference type="EMBL" id="NRRL01000097">
    <property type="protein sequence ID" value="MBK1670488.1"/>
    <property type="molecule type" value="Genomic_DNA"/>
</dbReference>
<keyword evidence="3" id="KW-0238">DNA-binding</keyword>
<comment type="similarity">
    <text evidence="1">Belongs to the LysR transcriptional regulatory family.</text>
</comment>
<protein>
    <recommendedName>
        <fullName evidence="5">HTH lysR-type domain-containing protein</fullName>
    </recommendedName>
</protein>
<dbReference type="PRINTS" id="PR00039">
    <property type="entry name" value="HTHLYSR"/>
</dbReference>
<evidence type="ECO:0000256" key="4">
    <source>
        <dbReference type="ARBA" id="ARBA00023163"/>
    </source>
</evidence>
<dbReference type="PANTHER" id="PTHR30537:SF5">
    <property type="entry name" value="HTH-TYPE TRANSCRIPTIONAL ACTIVATOR TTDR-RELATED"/>
    <property type="match status" value="1"/>
</dbReference>
<dbReference type="PROSITE" id="PS50931">
    <property type="entry name" value="HTH_LYSR"/>
    <property type="match status" value="1"/>
</dbReference>
<comment type="caution">
    <text evidence="6">The sequence shown here is derived from an EMBL/GenBank/DDBJ whole genome shotgun (WGS) entry which is preliminary data.</text>
</comment>
<dbReference type="Gene3D" id="1.10.10.10">
    <property type="entry name" value="Winged helix-like DNA-binding domain superfamily/Winged helix DNA-binding domain"/>
    <property type="match status" value="1"/>
</dbReference>
<dbReference type="Pfam" id="PF00126">
    <property type="entry name" value="HTH_1"/>
    <property type="match status" value="1"/>
</dbReference>
<organism evidence="6 7">
    <name type="scientific">Rhodovibrio sodomensis</name>
    <dbReference type="NCBI Taxonomy" id="1088"/>
    <lineage>
        <taxon>Bacteria</taxon>
        <taxon>Pseudomonadati</taxon>
        <taxon>Pseudomonadota</taxon>
        <taxon>Alphaproteobacteria</taxon>
        <taxon>Rhodospirillales</taxon>
        <taxon>Rhodovibrionaceae</taxon>
        <taxon>Rhodovibrio</taxon>
    </lineage>
</organism>
<dbReference type="CDD" id="cd08422">
    <property type="entry name" value="PBP2_CrgA_like"/>
    <property type="match status" value="1"/>
</dbReference>
<keyword evidence="2" id="KW-0805">Transcription regulation</keyword>
<dbReference type="InterPro" id="IPR036388">
    <property type="entry name" value="WH-like_DNA-bd_sf"/>
</dbReference>
<dbReference type="Gene3D" id="3.40.190.290">
    <property type="match status" value="1"/>
</dbReference>
<dbReference type="Pfam" id="PF03466">
    <property type="entry name" value="LysR_substrate"/>
    <property type="match status" value="1"/>
</dbReference>